<feature type="non-terminal residue" evidence="2">
    <location>
        <position position="1"/>
    </location>
</feature>
<dbReference type="InterPro" id="IPR007110">
    <property type="entry name" value="Ig-like_dom"/>
</dbReference>
<protein>
    <recommendedName>
        <fullName evidence="1">Ig-like domain-containing protein</fullName>
    </recommendedName>
</protein>
<feature type="domain" description="Ig-like" evidence="1">
    <location>
        <begin position="1"/>
        <end position="61"/>
    </location>
</feature>
<dbReference type="InterPro" id="IPR013783">
    <property type="entry name" value="Ig-like_fold"/>
</dbReference>
<dbReference type="PROSITE" id="PS50835">
    <property type="entry name" value="IG_LIKE"/>
    <property type="match status" value="1"/>
</dbReference>
<dbReference type="Gene3D" id="2.60.40.10">
    <property type="entry name" value="Immunoglobulins"/>
    <property type="match status" value="1"/>
</dbReference>
<dbReference type="Pfam" id="PF13927">
    <property type="entry name" value="Ig_3"/>
    <property type="match status" value="1"/>
</dbReference>
<dbReference type="SUPFAM" id="SSF48726">
    <property type="entry name" value="Immunoglobulin"/>
    <property type="match status" value="1"/>
</dbReference>
<accession>A0ABD0NUA3</accession>
<evidence type="ECO:0000313" key="2">
    <source>
        <dbReference type="EMBL" id="KAL0164830.1"/>
    </source>
</evidence>
<dbReference type="AlphaFoldDB" id="A0ABD0NUA3"/>
<proteinExistence type="predicted"/>
<dbReference type="Proteomes" id="UP001529510">
    <property type="component" value="Unassembled WGS sequence"/>
</dbReference>
<keyword evidence="3" id="KW-1185">Reference proteome</keyword>
<comment type="caution">
    <text evidence="2">The sequence shown here is derived from an EMBL/GenBank/DDBJ whole genome shotgun (WGS) entry which is preliminary data.</text>
</comment>
<sequence length="61" mass="6412">PPLIQRNGPAAKELTAVLDSSVNIECVASGSPPPQLNWLKNGLPLPVSSQIRLLSAGQVLR</sequence>
<dbReference type="EMBL" id="JAMKFB020000020">
    <property type="protein sequence ID" value="KAL0164830.1"/>
    <property type="molecule type" value="Genomic_DNA"/>
</dbReference>
<evidence type="ECO:0000259" key="1">
    <source>
        <dbReference type="PROSITE" id="PS50835"/>
    </source>
</evidence>
<evidence type="ECO:0000313" key="3">
    <source>
        <dbReference type="Proteomes" id="UP001529510"/>
    </source>
</evidence>
<gene>
    <name evidence="2" type="ORF">M9458_040583</name>
</gene>
<reference evidence="2 3" key="1">
    <citation type="submission" date="2024-05" db="EMBL/GenBank/DDBJ databases">
        <title>Genome sequencing and assembly of Indian major carp, Cirrhinus mrigala (Hamilton, 1822).</title>
        <authorList>
            <person name="Mohindra V."/>
            <person name="Chowdhury L.M."/>
            <person name="Lal K."/>
            <person name="Jena J.K."/>
        </authorList>
    </citation>
    <scope>NUCLEOTIDE SEQUENCE [LARGE SCALE GENOMIC DNA]</scope>
    <source>
        <strain evidence="2">CM1030</strain>
        <tissue evidence="2">Blood</tissue>
    </source>
</reference>
<organism evidence="2 3">
    <name type="scientific">Cirrhinus mrigala</name>
    <name type="common">Mrigala</name>
    <dbReference type="NCBI Taxonomy" id="683832"/>
    <lineage>
        <taxon>Eukaryota</taxon>
        <taxon>Metazoa</taxon>
        <taxon>Chordata</taxon>
        <taxon>Craniata</taxon>
        <taxon>Vertebrata</taxon>
        <taxon>Euteleostomi</taxon>
        <taxon>Actinopterygii</taxon>
        <taxon>Neopterygii</taxon>
        <taxon>Teleostei</taxon>
        <taxon>Ostariophysi</taxon>
        <taxon>Cypriniformes</taxon>
        <taxon>Cyprinidae</taxon>
        <taxon>Labeoninae</taxon>
        <taxon>Labeonini</taxon>
        <taxon>Cirrhinus</taxon>
    </lineage>
</organism>
<name>A0ABD0NUA3_CIRMR</name>
<dbReference type="InterPro" id="IPR036179">
    <property type="entry name" value="Ig-like_dom_sf"/>
</dbReference>